<evidence type="ECO:0000313" key="3">
    <source>
        <dbReference type="EMBL" id="QDV72334.1"/>
    </source>
</evidence>
<dbReference type="NCBIfam" id="NF041131">
    <property type="entry name" value="RicT_YaaT_fam"/>
    <property type="match status" value="1"/>
</dbReference>
<dbReference type="Pfam" id="PF04468">
    <property type="entry name" value="PSP1"/>
    <property type="match status" value="1"/>
</dbReference>
<sequence length="352" mass="39244">MPKYVVRYGSMRHLGVFSSRARDTYARGQKVIARTGRGQELGEVLCEATEHVVSQMGPDPHTGQILRVESPDDHVEMRRLHQQEVGEFETCRSRIAELGLDMQLVQVERLYGGERVIIYYLSEQRVDFRELVKLLARDLQTRVEMRQIGVRDEAKLLADYGDCGKPVCCNTHLSEMPPVSMKMAKLQRATLDPTKISGRCGRLKCCLRYEYDTYQELQRELPRVGYEVLTRDGKAKVLSQEILTGELLVETEDRRRVVIQASDVLTVVGKPSRGSDERQQDATEEEGGSSPRRSRESRGNRGPRGGRPSQPPTQAGPAAPTEPAPQGPSTSPSEPPAQADPPPPTDDGGENP</sequence>
<evidence type="ECO:0000256" key="1">
    <source>
        <dbReference type="SAM" id="MobiDB-lite"/>
    </source>
</evidence>
<proteinExistence type="predicted"/>
<keyword evidence="4" id="KW-1185">Reference proteome</keyword>
<dbReference type="RefSeq" id="WP_145106810.1">
    <property type="nucleotide sequence ID" value="NZ_CP036349.1"/>
</dbReference>
<protein>
    <recommendedName>
        <fullName evidence="2">PSP1 C-terminal domain-containing protein</fullName>
    </recommendedName>
</protein>
<feature type="compositionally biased region" description="Pro residues" evidence="1">
    <location>
        <begin position="333"/>
        <end position="345"/>
    </location>
</feature>
<feature type="compositionally biased region" description="Low complexity" evidence="1">
    <location>
        <begin position="306"/>
        <end position="319"/>
    </location>
</feature>
<dbReference type="EMBL" id="CP036349">
    <property type="protein sequence ID" value="QDV72334.1"/>
    <property type="molecule type" value="Genomic_DNA"/>
</dbReference>
<dbReference type="PROSITE" id="PS51411">
    <property type="entry name" value="PSP1_C"/>
    <property type="match status" value="1"/>
</dbReference>
<dbReference type="GO" id="GO:0005737">
    <property type="term" value="C:cytoplasm"/>
    <property type="evidence" value="ECO:0007669"/>
    <property type="project" value="TreeGrafter"/>
</dbReference>
<accession>A0A518K3F8</accession>
<dbReference type="Proteomes" id="UP000316426">
    <property type="component" value="Chromosome"/>
</dbReference>
<feature type="region of interest" description="Disordered" evidence="1">
    <location>
        <begin position="269"/>
        <end position="352"/>
    </location>
</feature>
<dbReference type="InterPro" id="IPR007557">
    <property type="entry name" value="PSP1_C"/>
</dbReference>
<evidence type="ECO:0000313" key="4">
    <source>
        <dbReference type="Proteomes" id="UP000316426"/>
    </source>
</evidence>
<gene>
    <name evidence="3" type="ORF">Spa11_05080</name>
</gene>
<dbReference type="KEGG" id="bmei:Spa11_05080"/>
<feature type="domain" description="PSP1 C-terminal" evidence="2">
    <location>
        <begin position="63"/>
        <end position="148"/>
    </location>
</feature>
<dbReference type="PANTHER" id="PTHR43830:SF3">
    <property type="entry name" value="PROTEIN PSP1"/>
    <property type="match status" value="1"/>
</dbReference>
<organism evidence="3 4">
    <name type="scientific">Botrimarina mediterranea</name>
    <dbReference type="NCBI Taxonomy" id="2528022"/>
    <lineage>
        <taxon>Bacteria</taxon>
        <taxon>Pseudomonadati</taxon>
        <taxon>Planctomycetota</taxon>
        <taxon>Planctomycetia</taxon>
        <taxon>Pirellulales</taxon>
        <taxon>Lacipirellulaceae</taxon>
        <taxon>Botrimarina</taxon>
    </lineage>
</organism>
<name>A0A518K3F8_9BACT</name>
<reference evidence="3 4" key="1">
    <citation type="submission" date="2019-02" db="EMBL/GenBank/DDBJ databases">
        <title>Deep-cultivation of Planctomycetes and their phenomic and genomic characterization uncovers novel biology.</title>
        <authorList>
            <person name="Wiegand S."/>
            <person name="Jogler M."/>
            <person name="Boedeker C."/>
            <person name="Pinto D."/>
            <person name="Vollmers J."/>
            <person name="Rivas-Marin E."/>
            <person name="Kohn T."/>
            <person name="Peeters S.H."/>
            <person name="Heuer A."/>
            <person name="Rast P."/>
            <person name="Oberbeckmann S."/>
            <person name="Bunk B."/>
            <person name="Jeske O."/>
            <person name="Meyerdierks A."/>
            <person name="Storesund J.E."/>
            <person name="Kallscheuer N."/>
            <person name="Luecker S."/>
            <person name="Lage O.M."/>
            <person name="Pohl T."/>
            <person name="Merkel B.J."/>
            <person name="Hornburger P."/>
            <person name="Mueller R.-W."/>
            <person name="Bruemmer F."/>
            <person name="Labrenz M."/>
            <person name="Spormann A.M."/>
            <person name="Op den Camp H."/>
            <person name="Overmann J."/>
            <person name="Amann R."/>
            <person name="Jetten M.S.M."/>
            <person name="Mascher T."/>
            <person name="Medema M.H."/>
            <person name="Devos D.P."/>
            <person name="Kaster A.-K."/>
            <person name="Ovreas L."/>
            <person name="Rohde M."/>
            <person name="Galperin M.Y."/>
            <person name="Jogler C."/>
        </authorList>
    </citation>
    <scope>NUCLEOTIDE SEQUENCE [LARGE SCALE GENOMIC DNA]</scope>
    <source>
        <strain evidence="3 4">Spa11</strain>
    </source>
</reference>
<dbReference type="InterPro" id="IPR047767">
    <property type="entry name" value="PSP1-like"/>
</dbReference>
<dbReference type="AlphaFoldDB" id="A0A518K3F8"/>
<evidence type="ECO:0000259" key="2">
    <source>
        <dbReference type="PROSITE" id="PS51411"/>
    </source>
</evidence>
<dbReference type="PANTHER" id="PTHR43830">
    <property type="entry name" value="PROTEIN PSP1"/>
    <property type="match status" value="1"/>
</dbReference>